<dbReference type="AlphaFoldDB" id="A0AAD3D1N6"/>
<dbReference type="GO" id="GO:0007189">
    <property type="term" value="P:adenylate cyclase-activating G protein-coupled receptor signaling pathway"/>
    <property type="evidence" value="ECO:0007669"/>
    <property type="project" value="TreeGrafter"/>
</dbReference>
<reference evidence="7 8" key="1">
    <citation type="journal article" date="2021" name="Sci. Rep.">
        <title>The genome of the diatom Chaetoceros tenuissimus carries an ancient integrated fragment of an extant virus.</title>
        <authorList>
            <person name="Hongo Y."/>
            <person name="Kimura K."/>
            <person name="Takaki Y."/>
            <person name="Yoshida Y."/>
            <person name="Baba S."/>
            <person name="Kobayashi G."/>
            <person name="Nagasaki K."/>
            <person name="Hano T."/>
            <person name="Tomaru Y."/>
        </authorList>
    </citation>
    <scope>NUCLEOTIDE SEQUENCE [LARGE SCALE GENOMIC DNA]</scope>
    <source>
        <strain evidence="7 8">NIES-3715</strain>
    </source>
</reference>
<evidence type="ECO:0008006" key="9">
    <source>
        <dbReference type="Google" id="ProtNLM"/>
    </source>
</evidence>
<name>A0AAD3D1N6_9STRA</name>
<feature type="region of interest" description="Disordered" evidence="5">
    <location>
        <begin position="430"/>
        <end position="484"/>
    </location>
</feature>
<dbReference type="PANTHER" id="PTHR23112">
    <property type="entry name" value="G PROTEIN-COUPLED RECEPTOR 157-RELATED"/>
    <property type="match status" value="1"/>
</dbReference>
<keyword evidence="8" id="KW-1185">Reference proteome</keyword>
<organism evidence="7 8">
    <name type="scientific">Chaetoceros tenuissimus</name>
    <dbReference type="NCBI Taxonomy" id="426638"/>
    <lineage>
        <taxon>Eukaryota</taxon>
        <taxon>Sar</taxon>
        <taxon>Stramenopiles</taxon>
        <taxon>Ochrophyta</taxon>
        <taxon>Bacillariophyta</taxon>
        <taxon>Coscinodiscophyceae</taxon>
        <taxon>Chaetocerotophycidae</taxon>
        <taxon>Chaetocerotales</taxon>
        <taxon>Chaetocerotaceae</taxon>
        <taxon>Chaetoceros</taxon>
    </lineage>
</organism>
<evidence type="ECO:0000256" key="6">
    <source>
        <dbReference type="SAM" id="Phobius"/>
    </source>
</evidence>
<dbReference type="GO" id="GO:0005886">
    <property type="term" value="C:plasma membrane"/>
    <property type="evidence" value="ECO:0007669"/>
    <property type="project" value="TreeGrafter"/>
</dbReference>
<feature type="compositionally biased region" description="Acidic residues" evidence="5">
    <location>
        <begin position="441"/>
        <end position="455"/>
    </location>
</feature>
<feature type="transmembrane region" description="Helical" evidence="6">
    <location>
        <begin position="85"/>
        <end position="108"/>
    </location>
</feature>
<evidence type="ECO:0000256" key="5">
    <source>
        <dbReference type="SAM" id="MobiDB-lite"/>
    </source>
</evidence>
<keyword evidence="3 6" id="KW-1133">Transmembrane helix</keyword>
<proteinExistence type="predicted"/>
<keyword evidence="4 6" id="KW-0472">Membrane</keyword>
<feature type="region of interest" description="Disordered" evidence="5">
    <location>
        <begin position="272"/>
        <end position="293"/>
    </location>
</feature>
<feature type="transmembrane region" description="Helical" evidence="6">
    <location>
        <begin position="188"/>
        <end position="215"/>
    </location>
</feature>
<feature type="transmembrane region" description="Helical" evidence="6">
    <location>
        <begin position="41"/>
        <end position="65"/>
    </location>
</feature>
<feature type="transmembrane region" description="Helical" evidence="6">
    <location>
        <begin position="128"/>
        <end position="146"/>
    </location>
</feature>
<dbReference type="EMBL" id="BLLK01000051">
    <property type="protein sequence ID" value="GFH56217.1"/>
    <property type="molecule type" value="Genomic_DNA"/>
</dbReference>
<keyword evidence="2 6" id="KW-0812">Transmembrane</keyword>
<evidence type="ECO:0000256" key="2">
    <source>
        <dbReference type="ARBA" id="ARBA00022692"/>
    </source>
</evidence>
<accession>A0AAD3D1N6</accession>
<dbReference type="Gene3D" id="1.20.1070.10">
    <property type="entry name" value="Rhodopsin 7-helix transmembrane proteins"/>
    <property type="match status" value="1"/>
</dbReference>
<evidence type="ECO:0000313" key="7">
    <source>
        <dbReference type="EMBL" id="GFH56217.1"/>
    </source>
</evidence>
<comment type="subcellular location">
    <subcellularLocation>
        <location evidence="1">Membrane</location>
        <topology evidence="1">Multi-pass membrane protein</topology>
    </subcellularLocation>
</comment>
<dbReference type="SUPFAM" id="SSF81321">
    <property type="entry name" value="Family A G protein-coupled receptor-like"/>
    <property type="match status" value="1"/>
</dbReference>
<evidence type="ECO:0000256" key="3">
    <source>
        <dbReference type="ARBA" id="ARBA00022989"/>
    </source>
</evidence>
<comment type="caution">
    <text evidence="7">The sequence shown here is derived from an EMBL/GenBank/DDBJ whole genome shotgun (WGS) entry which is preliminary data.</text>
</comment>
<feature type="compositionally biased region" description="Polar residues" evidence="5">
    <location>
        <begin position="431"/>
        <end position="440"/>
    </location>
</feature>
<dbReference type="GO" id="GO:0004930">
    <property type="term" value="F:G protein-coupled receptor activity"/>
    <property type="evidence" value="ECO:0007669"/>
    <property type="project" value="TreeGrafter"/>
</dbReference>
<evidence type="ECO:0000256" key="1">
    <source>
        <dbReference type="ARBA" id="ARBA00004141"/>
    </source>
</evidence>
<protein>
    <recommendedName>
        <fullName evidence="9">G-protein coupled receptors family 1 profile domain-containing protein</fullName>
    </recommendedName>
</protein>
<evidence type="ECO:0000313" key="8">
    <source>
        <dbReference type="Proteomes" id="UP001054902"/>
    </source>
</evidence>
<evidence type="ECO:0000256" key="4">
    <source>
        <dbReference type="ARBA" id="ARBA00023136"/>
    </source>
</evidence>
<gene>
    <name evidence="7" type="ORF">CTEN210_12693</name>
</gene>
<dbReference type="PANTHER" id="PTHR23112:SF0">
    <property type="entry name" value="TRANSMEMBRANE PROTEIN 116"/>
    <property type="match status" value="1"/>
</dbReference>
<dbReference type="Proteomes" id="UP001054902">
    <property type="component" value="Unassembled WGS sequence"/>
</dbReference>
<sequence>MVFLQGQIIKEVTSTVSLIASGTIITMIVRNKNGGGLKSPYSRIIFGLSFGDVLFSLGFIFGPIAAPKDTPDNLWAAGNTASCEFVGFLFNFMSIVPFYSAFLTYYFYKRVVRKVSRSTFAYRTEAKLHAMIYLYSIVGGFVALGLDYFNPSRKGSMCIMVEFPLSCHASEDPDACERGNKWTTPIGAIYQIGIPAVLSFLCIMVNLSKFTYYIWKEERMIVLMQESCVNTKKKAQDDTKKHYNLSQLRNSFKEEDDDIGLDNRYSAECLQSEDMSRFNSAPPPADEDSWDSDQPYLFSEQRKQANESMQIADTAFSFTEQHRTSENEQQEEIKLFFLVIFSGGEVPDEIAEEKEMDVRETRSRIDGFNNRYIQQLPVEEEGSVQVGETDLKKYDNLQADRSSISILLPPENDLMHVSANADELANVDALDSSSASTNESQGEESTPEDHDDSEENQTYHHYQLPRRKTRDEKQKRPLFISSSSIGLVSIPEDESYSEDLDV</sequence>